<evidence type="ECO:0000256" key="1">
    <source>
        <dbReference type="SAM" id="Phobius"/>
    </source>
</evidence>
<feature type="transmembrane region" description="Helical" evidence="1">
    <location>
        <begin position="86"/>
        <end position="101"/>
    </location>
</feature>
<keyword evidence="1" id="KW-1133">Transmembrane helix</keyword>
<dbReference type="EMBL" id="CAMPGE010023621">
    <property type="protein sequence ID" value="CAI2381541.1"/>
    <property type="molecule type" value="Genomic_DNA"/>
</dbReference>
<proteinExistence type="predicted"/>
<protein>
    <submittedName>
        <fullName evidence="2">Uncharacterized protein</fullName>
    </submittedName>
</protein>
<reference evidence="2" key="1">
    <citation type="submission" date="2023-07" db="EMBL/GenBank/DDBJ databases">
        <authorList>
            <consortium name="AG Swart"/>
            <person name="Singh M."/>
            <person name="Singh A."/>
            <person name="Seah K."/>
            <person name="Emmerich C."/>
        </authorList>
    </citation>
    <scope>NUCLEOTIDE SEQUENCE</scope>
    <source>
        <strain evidence="2">DP1</strain>
    </source>
</reference>
<organism evidence="2 3">
    <name type="scientific">Euplotes crassus</name>
    <dbReference type="NCBI Taxonomy" id="5936"/>
    <lineage>
        <taxon>Eukaryota</taxon>
        <taxon>Sar</taxon>
        <taxon>Alveolata</taxon>
        <taxon>Ciliophora</taxon>
        <taxon>Intramacronucleata</taxon>
        <taxon>Spirotrichea</taxon>
        <taxon>Hypotrichia</taxon>
        <taxon>Euplotida</taxon>
        <taxon>Euplotidae</taxon>
        <taxon>Moneuplotes</taxon>
    </lineage>
</organism>
<comment type="caution">
    <text evidence="2">The sequence shown here is derived from an EMBL/GenBank/DDBJ whole genome shotgun (WGS) entry which is preliminary data.</text>
</comment>
<keyword evidence="1" id="KW-0472">Membrane</keyword>
<keyword evidence="1" id="KW-0812">Transmembrane</keyword>
<sequence length="171" mass="20172">MSEQSAQKAPNQLFRSVEQIADQQRRKSTKMIFPESLFFCLRACDFSKTSFDAYQREHRSLFLHSFYPMYAIPLACAVSYDMKSILAFPVVCLLTTLYFYFQNCKDIKYTMVDANLGIFSTAKLKMKQRQEMMRFLCWKYSSQSKQIETLDDIEQMLDTELALLSKRKEYA</sequence>
<evidence type="ECO:0000313" key="3">
    <source>
        <dbReference type="Proteomes" id="UP001295684"/>
    </source>
</evidence>
<dbReference type="Proteomes" id="UP001295684">
    <property type="component" value="Unassembled WGS sequence"/>
</dbReference>
<dbReference type="AlphaFoldDB" id="A0AAD1XZI0"/>
<accession>A0AAD1XZI0</accession>
<evidence type="ECO:0000313" key="2">
    <source>
        <dbReference type="EMBL" id="CAI2381541.1"/>
    </source>
</evidence>
<gene>
    <name evidence="2" type="ORF">ECRASSUSDP1_LOCUS22997</name>
</gene>
<feature type="transmembrane region" description="Helical" evidence="1">
    <location>
        <begin position="61"/>
        <end position="80"/>
    </location>
</feature>
<keyword evidence="3" id="KW-1185">Reference proteome</keyword>
<name>A0AAD1XZI0_EUPCR</name>